<dbReference type="GO" id="GO:0006508">
    <property type="term" value="P:proteolysis"/>
    <property type="evidence" value="ECO:0007669"/>
    <property type="project" value="UniProtKB-KW"/>
</dbReference>
<gene>
    <name evidence="7" type="ORF">FC39_GL000689</name>
</gene>
<keyword evidence="2" id="KW-0645">Protease</keyword>
<accession>A0A0R1YD84</accession>
<dbReference type="SUPFAM" id="SSF54001">
    <property type="entry name" value="Cysteine proteinases"/>
    <property type="match status" value="1"/>
</dbReference>
<evidence type="ECO:0000313" key="8">
    <source>
        <dbReference type="Proteomes" id="UP000051223"/>
    </source>
</evidence>
<dbReference type="GO" id="GO:0008234">
    <property type="term" value="F:cysteine-type peptidase activity"/>
    <property type="evidence" value="ECO:0007669"/>
    <property type="project" value="UniProtKB-KW"/>
</dbReference>
<dbReference type="EMBL" id="AZGI01000024">
    <property type="protein sequence ID" value="KRM40333.1"/>
    <property type="molecule type" value="Genomic_DNA"/>
</dbReference>
<dbReference type="InterPro" id="IPR038765">
    <property type="entry name" value="Papain-like_cys_pep_sf"/>
</dbReference>
<dbReference type="Pfam" id="PF00877">
    <property type="entry name" value="NLPC_P60"/>
    <property type="match status" value="1"/>
</dbReference>
<dbReference type="InterPro" id="IPR000064">
    <property type="entry name" value="NLP_P60_dom"/>
</dbReference>
<dbReference type="eggNOG" id="COG0791">
    <property type="taxonomic scope" value="Bacteria"/>
</dbReference>
<dbReference type="AlphaFoldDB" id="A0A0R1YD84"/>
<comment type="caution">
    <text evidence="7">The sequence shown here is derived from an EMBL/GenBank/DDBJ whole genome shotgun (WGS) entry which is preliminary data.</text>
</comment>
<dbReference type="RefSeq" id="WP_025081241.1">
    <property type="nucleotide sequence ID" value="NZ_AZGI01000024.1"/>
</dbReference>
<feature type="domain" description="NlpC/P60" evidence="6">
    <location>
        <begin position="183"/>
        <end position="301"/>
    </location>
</feature>
<keyword evidence="5" id="KW-0175">Coiled coil</keyword>
<keyword evidence="8" id="KW-1185">Reference proteome</keyword>
<protein>
    <submittedName>
        <fullName evidence="7">Cell wall-associated hydrolase</fullName>
    </submittedName>
</protein>
<evidence type="ECO:0000256" key="5">
    <source>
        <dbReference type="SAM" id="Coils"/>
    </source>
</evidence>
<dbReference type="Gene3D" id="3.90.1720.10">
    <property type="entry name" value="endopeptidase domain like (from Nostoc punctiforme)"/>
    <property type="match status" value="1"/>
</dbReference>
<dbReference type="OrthoDB" id="1654978at2"/>
<evidence type="ECO:0000256" key="2">
    <source>
        <dbReference type="ARBA" id="ARBA00022670"/>
    </source>
</evidence>
<keyword evidence="4" id="KW-0788">Thiol protease</keyword>
<evidence type="ECO:0000256" key="4">
    <source>
        <dbReference type="ARBA" id="ARBA00022807"/>
    </source>
</evidence>
<evidence type="ECO:0000259" key="6">
    <source>
        <dbReference type="PROSITE" id="PS51935"/>
    </source>
</evidence>
<feature type="coiled-coil region" evidence="5">
    <location>
        <begin position="132"/>
        <end position="176"/>
    </location>
</feature>
<reference evidence="7 8" key="1">
    <citation type="journal article" date="2015" name="Genome Announc.">
        <title>Expanding the biotechnology potential of lactobacilli through comparative genomics of 213 strains and associated genera.</title>
        <authorList>
            <person name="Sun Z."/>
            <person name="Harris H.M."/>
            <person name="McCann A."/>
            <person name="Guo C."/>
            <person name="Argimon S."/>
            <person name="Zhang W."/>
            <person name="Yang X."/>
            <person name="Jeffery I.B."/>
            <person name="Cooney J.C."/>
            <person name="Kagawa T.F."/>
            <person name="Liu W."/>
            <person name="Song Y."/>
            <person name="Salvetti E."/>
            <person name="Wrobel A."/>
            <person name="Rasinkangas P."/>
            <person name="Parkhill J."/>
            <person name="Rea M.C."/>
            <person name="O'Sullivan O."/>
            <person name="Ritari J."/>
            <person name="Douillard F.P."/>
            <person name="Paul Ross R."/>
            <person name="Yang R."/>
            <person name="Briner A.E."/>
            <person name="Felis G.E."/>
            <person name="de Vos W.M."/>
            <person name="Barrangou R."/>
            <person name="Klaenhammer T.R."/>
            <person name="Caufield P.W."/>
            <person name="Cui Y."/>
            <person name="Zhang H."/>
            <person name="O'Toole P.W."/>
        </authorList>
    </citation>
    <scope>NUCLEOTIDE SEQUENCE [LARGE SCALE GENOMIC DNA]</scope>
    <source>
        <strain evidence="7 8">DSM 5661</strain>
    </source>
</reference>
<proteinExistence type="inferred from homology"/>
<keyword evidence="3 7" id="KW-0378">Hydrolase</keyword>
<sequence length="301" mass="33201">MKNRLFKIGAAAAITVTGLGAVTSLKKPVAASTFKTAIKRVKINYLPGKGVRIWTNYNAGRFMGFRAKDGTEWNVVKTAVDKSGNLWYMVGDNEWIQARYTVDVDTSQNTQATTSTVKKTKTVKKSKISNLAKKAKDKVTAVTNTQKKQEKEQAKIEKKKANVKQAKQIVEQTINKNTSSQAPDKVNGIVALAKSEIGKPYVWGAVGPDSFDCSGLVQYIYEKYGVNMPRTTYDQVKVGQTVSMDSLQPGDLLFWGSTTAPYHVAIYIGNNQYVNSATPEQGTILQTISSYYYPTIAKRVL</sequence>
<name>A0A0R1YD84_9LACO</name>
<evidence type="ECO:0000256" key="3">
    <source>
        <dbReference type="ARBA" id="ARBA00022801"/>
    </source>
</evidence>
<evidence type="ECO:0000256" key="1">
    <source>
        <dbReference type="ARBA" id="ARBA00007074"/>
    </source>
</evidence>
<dbReference type="PANTHER" id="PTHR47053">
    <property type="entry name" value="MUREIN DD-ENDOPEPTIDASE MEPH-RELATED"/>
    <property type="match status" value="1"/>
</dbReference>
<dbReference type="PROSITE" id="PS51935">
    <property type="entry name" value="NLPC_P60"/>
    <property type="match status" value="1"/>
</dbReference>
<dbReference type="PATRIC" id="fig|1423754.3.peg.710"/>
<dbReference type="InterPro" id="IPR051202">
    <property type="entry name" value="Peptidase_C40"/>
</dbReference>
<organism evidence="7 8">
    <name type="scientific">Lactobacillus hamsteri DSM 5661 = JCM 6256</name>
    <dbReference type="NCBI Taxonomy" id="1423754"/>
    <lineage>
        <taxon>Bacteria</taxon>
        <taxon>Bacillati</taxon>
        <taxon>Bacillota</taxon>
        <taxon>Bacilli</taxon>
        <taxon>Lactobacillales</taxon>
        <taxon>Lactobacillaceae</taxon>
        <taxon>Lactobacillus</taxon>
    </lineage>
</organism>
<comment type="similarity">
    <text evidence="1">Belongs to the peptidase C40 family.</text>
</comment>
<dbReference type="PANTHER" id="PTHR47053:SF1">
    <property type="entry name" value="MUREIN DD-ENDOPEPTIDASE MEPH-RELATED"/>
    <property type="match status" value="1"/>
</dbReference>
<dbReference type="Proteomes" id="UP000051223">
    <property type="component" value="Unassembled WGS sequence"/>
</dbReference>
<evidence type="ECO:0000313" key="7">
    <source>
        <dbReference type="EMBL" id="KRM40333.1"/>
    </source>
</evidence>